<name>A0AAD7JKV3_9AGAR</name>
<protein>
    <submittedName>
        <fullName evidence="2">Uncharacterized protein</fullName>
    </submittedName>
</protein>
<keyword evidence="3" id="KW-1185">Reference proteome</keyword>
<feature type="region of interest" description="Disordered" evidence="1">
    <location>
        <begin position="184"/>
        <end position="212"/>
    </location>
</feature>
<reference evidence="2" key="1">
    <citation type="submission" date="2023-03" db="EMBL/GenBank/DDBJ databases">
        <title>Massive genome expansion in bonnet fungi (Mycena s.s.) driven by repeated elements and novel gene families across ecological guilds.</title>
        <authorList>
            <consortium name="Lawrence Berkeley National Laboratory"/>
            <person name="Harder C.B."/>
            <person name="Miyauchi S."/>
            <person name="Viragh M."/>
            <person name="Kuo A."/>
            <person name="Thoen E."/>
            <person name="Andreopoulos B."/>
            <person name="Lu D."/>
            <person name="Skrede I."/>
            <person name="Drula E."/>
            <person name="Henrissat B."/>
            <person name="Morin E."/>
            <person name="Kohler A."/>
            <person name="Barry K."/>
            <person name="LaButti K."/>
            <person name="Morin E."/>
            <person name="Salamov A."/>
            <person name="Lipzen A."/>
            <person name="Mereny Z."/>
            <person name="Hegedus B."/>
            <person name="Baldrian P."/>
            <person name="Stursova M."/>
            <person name="Weitz H."/>
            <person name="Taylor A."/>
            <person name="Grigoriev I.V."/>
            <person name="Nagy L.G."/>
            <person name="Martin F."/>
            <person name="Kauserud H."/>
        </authorList>
    </citation>
    <scope>NUCLEOTIDE SEQUENCE</scope>
    <source>
        <strain evidence="2">CBHHK188m</strain>
    </source>
</reference>
<organism evidence="2 3">
    <name type="scientific">Mycena maculata</name>
    <dbReference type="NCBI Taxonomy" id="230809"/>
    <lineage>
        <taxon>Eukaryota</taxon>
        <taxon>Fungi</taxon>
        <taxon>Dikarya</taxon>
        <taxon>Basidiomycota</taxon>
        <taxon>Agaricomycotina</taxon>
        <taxon>Agaricomycetes</taxon>
        <taxon>Agaricomycetidae</taxon>
        <taxon>Agaricales</taxon>
        <taxon>Marasmiineae</taxon>
        <taxon>Mycenaceae</taxon>
        <taxon>Mycena</taxon>
    </lineage>
</organism>
<dbReference type="Proteomes" id="UP001215280">
    <property type="component" value="Unassembled WGS sequence"/>
</dbReference>
<proteinExistence type="predicted"/>
<gene>
    <name evidence="2" type="ORF">DFH07DRAFT_769656</name>
</gene>
<sequence length="263" mass="28436">MTQGANMIAVVILASDRHPPGIRQACVGHVSGMWQSFGKVDGNSFHHSVANSDWIAAASEYHHHRTSGNGNTPRAAAPAPPDWCTAAGVEESSISAPYLDAPTTPPGEDHDVRRSAREWTMCRVWWGELGNVRPEERRCEDREAGEQGAGRRGIRGGGIRGAAGYTPRIIALLTRSARIGAETGHGELVEAGGRRSGGGNRGGGKESRRPAITLHEWHASTPSNSRKSTGIRAARYYEGHDISTRVHRKTKEIRRKGGDGWMV</sequence>
<dbReference type="EMBL" id="JARJLG010000031">
    <property type="protein sequence ID" value="KAJ7766985.1"/>
    <property type="molecule type" value="Genomic_DNA"/>
</dbReference>
<dbReference type="AlphaFoldDB" id="A0AAD7JKV3"/>
<accession>A0AAD7JKV3</accession>
<evidence type="ECO:0000313" key="3">
    <source>
        <dbReference type="Proteomes" id="UP001215280"/>
    </source>
</evidence>
<evidence type="ECO:0000313" key="2">
    <source>
        <dbReference type="EMBL" id="KAJ7766985.1"/>
    </source>
</evidence>
<evidence type="ECO:0000256" key="1">
    <source>
        <dbReference type="SAM" id="MobiDB-lite"/>
    </source>
</evidence>
<feature type="compositionally biased region" description="Gly residues" evidence="1">
    <location>
        <begin position="147"/>
        <end position="160"/>
    </location>
</feature>
<feature type="region of interest" description="Disordered" evidence="1">
    <location>
        <begin position="138"/>
        <end position="160"/>
    </location>
</feature>
<comment type="caution">
    <text evidence="2">The sequence shown here is derived from an EMBL/GenBank/DDBJ whole genome shotgun (WGS) entry which is preliminary data.</text>
</comment>